<evidence type="ECO:0000256" key="1">
    <source>
        <dbReference type="ARBA" id="ARBA00004123"/>
    </source>
</evidence>
<dbReference type="PANTHER" id="PTHR11945:SF723">
    <property type="entry name" value="AGAMOUS-LIKE MADS-BOX PROTEIN AGL62"/>
    <property type="match status" value="1"/>
</dbReference>
<evidence type="ECO:0000256" key="2">
    <source>
        <dbReference type="ARBA" id="ARBA00023015"/>
    </source>
</evidence>
<dbReference type="InterPro" id="IPR002100">
    <property type="entry name" value="TF_MADSbox"/>
</dbReference>
<feature type="domain" description="MADS-box" evidence="6">
    <location>
        <begin position="17"/>
        <end position="77"/>
    </location>
</feature>
<dbReference type="PANTHER" id="PTHR11945">
    <property type="entry name" value="MADS BOX PROTEIN"/>
    <property type="match status" value="1"/>
</dbReference>
<sequence>MVIKNESSDGLMKKKTQGRKKIEIKKIEKSSNRQVTFSKRRVGLFKKASELCEQSGAEITIIVHSIGKRVFAFGHPSVDSVINRFEINGSSDDSHEWDYSGTYNELVAAELEAEKRLDEMNNGGGFWWDAAVEGLELEELEKYMMALEELKKMIEADLTINLSLRELKKMVIKNESSDDVMKKKTQGRKKIEIKKIEKSSNRQVTFSKRRVGLFKKASELCAQSGTEIAIIVQSIGKRVFAFGHPSVDSVINRFEINGSSDESYERDYSGTYKELVAELETEKRLGEMNNGGGFWWDAAVEGLELEELERYMVALEELKKMIEAGTFDYGNCIPDHFHGIDFGQLRQI</sequence>
<dbReference type="PRINTS" id="PR00404">
    <property type="entry name" value="MADSDOMAIN"/>
</dbReference>
<evidence type="ECO:0000256" key="3">
    <source>
        <dbReference type="ARBA" id="ARBA00023125"/>
    </source>
</evidence>
<evidence type="ECO:0000313" key="7">
    <source>
        <dbReference type="EMBL" id="KAL2513565.1"/>
    </source>
</evidence>
<organism evidence="7 8">
    <name type="scientific">Forsythia ovata</name>
    <dbReference type="NCBI Taxonomy" id="205694"/>
    <lineage>
        <taxon>Eukaryota</taxon>
        <taxon>Viridiplantae</taxon>
        <taxon>Streptophyta</taxon>
        <taxon>Embryophyta</taxon>
        <taxon>Tracheophyta</taxon>
        <taxon>Spermatophyta</taxon>
        <taxon>Magnoliopsida</taxon>
        <taxon>eudicotyledons</taxon>
        <taxon>Gunneridae</taxon>
        <taxon>Pentapetalae</taxon>
        <taxon>asterids</taxon>
        <taxon>lamiids</taxon>
        <taxon>Lamiales</taxon>
        <taxon>Oleaceae</taxon>
        <taxon>Forsythieae</taxon>
        <taxon>Forsythia</taxon>
    </lineage>
</organism>
<gene>
    <name evidence="7" type="ORF">Fot_27536</name>
</gene>
<dbReference type="PROSITE" id="PS50066">
    <property type="entry name" value="MADS_BOX_2"/>
    <property type="match status" value="2"/>
</dbReference>
<dbReference type="SMART" id="SM00432">
    <property type="entry name" value="MADS"/>
    <property type="match status" value="2"/>
</dbReference>
<evidence type="ECO:0000259" key="6">
    <source>
        <dbReference type="PROSITE" id="PS50066"/>
    </source>
</evidence>
<feature type="domain" description="MADS-box" evidence="6">
    <location>
        <begin position="186"/>
        <end position="246"/>
    </location>
</feature>
<keyword evidence="4" id="KW-0804">Transcription</keyword>
<dbReference type="Proteomes" id="UP001604277">
    <property type="component" value="Unassembled WGS sequence"/>
</dbReference>
<keyword evidence="2" id="KW-0805">Transcription regulation</keyword>
<dbReference type="SUPFAM" id="SSF55455">
    <property type="entry name" value="SRF-like"/>
    <property type="match status" value="2"/>
</dbReference>
<comment type="caution">
    <text evidence="7">The sequence shown here is derived from an EMBL/GenBank/DDBJ whole genome shotgun (WGS) entry which is preliminary data.</text>
</comment>
<keyword evidence="5" id="KW-0539">Nucleus</keyword>
<keyword evidence="8" id="KW-1185">Reference proteome</keyword>
<dbReference type="AlphaFoldDB" id="A0ABD1TLG0"/>
<keyword evidence="3" id="KW-0238">DNA-binding</keyword>
<dbReference type="GO" id="GO:0005634">
    <property type="term" value="C:nucleus"/>
    <property type="evidence" value="ECO:0007669"/>
    <property type="project" value="UniProtKB-SubCell"/>
</dbReference>
<evidence type="ECO:0000256" key="5">
    <source>
        <dbReference type="ARBA" id="ARBA00023242"/>
    </source>
</evidence>
<protein>
    <submittedName>
        <fullName evidence="7">Agamous-like MADS-box protein AGL62</fullName>
    </submittedName>
</protein>
<dbReference type="GO" id="GO:0003677">
    <property type="term" value="F:DNA binding"/>
    <property type="evidence" value="ECO:0007669"/>
    <property type="project" value="UniProtKB-KW"/>
</dbReference>
<dbReference type="Gene3D" id="3.40.1810.10">
    <property type="entry name" value="Transcription factor, MADS-box"/>
    <property type="match status" value="2"/>
</dbReference>
<dbReference type="FunFam" id="3.40.1810.10:FF:000006">
    <property type="entry name" value="Agamous-like MADS-box protein AGL62"/>
    <property type="match status" value="2"/>
</dbReference>
<dbReference type="InterPro" id="IPR036879">
    <property type="entry name" value="TF_MADSbox_sf"/>
</dbReference>
<dbReference type="Pfam" id="PF00319">
    <property type="entry name" value="SRF-TF"/>
    <property type="match status" value="2"/>
</dbReference>
<comment type="subcellular location">
    <subcellularLocation>
        <location evidence="1">Nucleus</location>
    </subcellularLocation>
</comment>
<evidence type="ECO:0000313" key="8">
    <source>
        <dbReference type="Proteomes" id="UP001604277"/>
    </source>
</evidence>
<name>A0ABD1TLG0_9LAMI</name>
<dbReference type="EMBL" id="JBFOLJ010000008">
    <property type="protein sequence ID" value="KAL2513565.1"/>
    <property type="molecule type" value="Genomic_DNA"/>
</dbReference>
<reference evidence="8" key="1">
    <citation type="submission" date="2024-07" db="EMBL/GenBank/DDBJ databases">
        <title>Two chromosome-level genome assemblies of Korean endemic species Abeliophyllum distichum and Forsythia ovata (Oleaceae).</title>
        <authorList>
            <person name="Jang H."/>
        </authorList>
    </citation>
    <scope>NUCLEOTIDE SEQUENCE [LARGE SCALE GENOMIC DNA]</scope>
</reference>
<accession>A0ABD1TLG0</accession>
<proteinExistence type="predicted"/>
<evidence type="ECO:0000256" key="4">
    <source>
        <dbReference type="ARBA" id="ARBA00023163"/>
    </source>
</evidence>